<name>A0A8T0D509_9TREM</name>
<dbReference type="SUPFAM" id="SSF103481">
    <property type="entry name" value="Multidrug resistance efflux transporter EmrE"/>
    <property type="match status" value="1"/>
</dbReference>
<keyword evidence="4 7" id="KW-0812">Transmembrane</keyword>
<proteinExistence type="inferred from homology"/>
<dbReference type="GO" id="GO:0000139">
    <property type="term" value="C:Golgi membrane"/>
    <property type="evidence" value="ECO:0007669"/>
    <property type="project" value="InterPro"/>
</dbReference>
<evidence type="ECO:0000256" key="1">
    <source>
        <dbReference type="ARBA" id="ARBA00004141"/>
    </source>
</evidence>
<organism evidence="8 9">
    <name type="scientific">Paragonimus westermani</name>
    <dbReference type="NCBI Taxonomy" id="34504"/>
    <lineage>
        <taxon>Eukaryota</taxon>
        <taxon>Metazoa</taxon>
        <taxon>Spiralia</taxon>
        <taxon>Lophotrochozoa</taxon>
        <taxon>Platyhelminthes</taxon>
        <taxon>Trematoda</taxon>
        <taxon>Digenea</taxon>
        <taxon>Plagiorchiida</taxon>
        <taxon>Troglotremata</taxon>
        <taxon>Troglotrematidae</taxon>
        <taxon>Paragonimus</taxon>
    </lineage>
</organism>
<feature type="transmembrane region" description="Helical" evidence="7">
    <location>
        <begin position="309"/>
        <end position="329"/>
    </location>
</feature>
<dbReference type="InterPro" id="IPR037185">
    <property type="entry name" value="EmrE-like"/>
</dbReference>
<keyword evidence="6 7" id="KW-0472">Membrane</keyword>
<feature type="transmembrane region" description="Helical" evidence="7">
    <location>
        <begin position="162"/>
        <end position="183"/>
    </location>
</feature>
<dbReference type="Pfam" id="PF04142">
    <property type="entry name" value="Nuc_sug_transp"/>
    <property type="match status" value="1"/>
</dbReference>
<feature type="transmembrane region" description="Helical" evidence="7">
    <location>
        <begin position="276"/>
        <end position="297"/>
    </location>
</feature>
<dbReference type="OrthoDB" id="29773at2759"/>
<accession>A0A8T0D509</accession>
<evidence type="ECO:0000256" key="3">
    <source>
        <dbReference type="ARBA" id="ARBA00022597"/>
    </source>
</evidence>
<evidence type="ECO:0008006" key="10">
    <source>
        <dbReference type="Google" id="ProtNLM"/>
    </source>
</evidence>
<keyword evidence="5 7" id="KW-1133">Transmembrane helix</keyword>
<keyword evidence="3" id="KW-0813">Transport</keyword>
<evidence type="ECO:0000256" key="5">
    <source>
        <dbReference type="ARBA" id="ARBA00022989"/>
    </source>
</evidence>
<dbReference type="PANTHER" id="PTHR13146">
    <property type="match status" value="1"/>
</dbReference>
<gene>
    <name evidence="8" type="ORF">P879_01634</name>
</gene>
<feature type="transmembrane region" description="Helical" evidence="7">
    <location>
        <begin position="137"/>
        <end position="155"/>
    </location>
</feature>
<evidence type="ECO:0000256" key="2">
    <source>
        <dbReference type="ARBA" id="ARBA00009976"/>
    </source>
</evidence>
<feature type="transmembrane region" description="Helical" evidence="7">
    <location>
        <begin position="195"/>
        <end position="215"/>
    </location>
</feature>
<comment type="caution">
    <text evidence="8">The sequence shown here is derived from an EMBL/GenBank/DDBJ whole genome shotgun (WGS) entry which is preliminary data.</text>
</comment>
<feature type="transmembrane region" description="Helical" evidence="7">
    <location>
        <begin position="341"/>
        <end position="360"/>
    </location>
</feature>
<feature type="transmembrane region" description="Helical" evidence="7">
    <location>
        <begin position="108"/>
        <end position="131"/>
    </location>
</feature>
<evidence type="ECO:0000256" key="6">
    <source>
        <dbReference type="ARBA" id="ARBA00023136"/>
    </source>
</evidence>
<evidence type="ECO:0000256" key="7">
    <source>
        <dbReference type="SAM" id="Phobius"/>
    </source>
</evidence>
<evidence type="ECO:0000313" key="8">
    <source>
        <dbReference type="EMBL" id="KAF8561721.1"/>
    </source>
</evidence>
<reference evidence="8 9" key="1">
    <citation type="submission" date="2019-07" db="EMBL/GenBank/DDBJ databases">
        <title>Annotation for the trematode Paragonimus westermani.</title>
        <authorList>
            <person name="Choi Y.-J."/>
        </authorList>
    </citation>
    <scope>NUCLEOTIDE SEQUENCE [LARGE SCALE GENOMIC DNA]</scope>
    <source>
        <strain evidence="8">180907_Pwestermani</strain>
    </source>
</reference>
<feature type="transmembrane region" description="Helical" evidence="7">
    <location>
        <begin position="236"/>
        <end position="256"/>
    </location>
</feature>
<evidence type="ECO:0000313" key="9">
    <source>
        <dbReference type="Proteomes" id="UP000699462"/>
    </source>
</evidence>
<protein>
    <recommendedName>
        <fullName evidence="10">Solute carrier family 35 member F6</fullName>
    </recommendedName>
</protein>
<comment type="similarity">
    <text evidence="2">Belongs to the nucleotide-sugar transporter family. SLC35A subfamily.</text>
</comment>
<sequence>MGFTKKQLFLVCGMLVTGTINTVSKKLQLDCTALGYYNHSANDTRTEHHFNKPWFQTLLMFLGEVLCLFGFFFIRYRKRKRLEREGTYHQIVSDLNNPGILNTPLFNWYFGLPACCDLLGTTLAGIGLMFVDASIWQMMRGSLIIFAAVLSIIFLKRRLFAYHWTGMLCTVIGLALVGTKSVFSGHSSQHTAAQSAIGIALVLAGAFSSACQMIVEETFIKNRGFHPLQAVGMEGLFGSFMMIVIALPAVHFIPGGDLNGSYENFIDAMYQLGDSPLILVNCFLYILSIAFFNYFGLSITRYLSAVHRTLIDALRTSFVWLISLILYYSTSGRFGEPFDTAWGLIQIDGFAFLIIGMLLYNKVMDITFIPCCAERSNEPVLVENMESDPVDPVQEDAEKMPVASAQHPYYVVNNDQL</sequence>
<dbReference type="Proteomes" id="UP000699462">
    <property type="component" value="Unassembled WGS sequence"/>
</dbReference>
<comment type="subcellular location">
    <subcellularLocation>
        <location evidence="1">Membrane</location>
        <topology evidence="1">Multi-pass membrane protein</topology>
    </subcellularLocation>
</comment>
<dbReference type="GO" id="GO:0015165">
    <property type="term" value="F:pyrimidine nucleotide-sugar transmembrane transporter activity"/>
    <property type="evidence" value="ECO:0007669"/>
    <property type="project" value="InterPro"/>
</dbReference>
<dbReference type="EMBL" id="JTDF01021534">
    <property type="protein sequence ID" value="KAF8561721.1"/>
    <property type="molecule type" value="Genomic_DNA"/>
</dbReference>
<dbReference type="AlphaFoldDB" id="A0A8T0D509"/>
<feature type="transmembrane region" description="Helical" evidence="7">
    <location>
        <begin position="54"/>
        <end position="74"/>
    </location>
</feature>
<keyword evidence="3" id="KW-0762">Sugar transport</keyword>
<dbReference type="InterPro" id="IPR007271">
    <property type="entry name" value="Nuc_sug_transpt"/>
</dbReference>
<evidence type="ECO:0000256" key="4">
    <source>
        <dbReference type="ARBA" id="ARBA00022692"/>
    </source>
</evidence>
<keyword evidence="9" id="KW-1185">Reference proteome</keyword>
<dbReference type="PANTHER" id="PTHR13146:SF8">
    <property type="entry name" value="SOLUTE CARRIER FAMILY 35 MEMBER F6"/>
    <property type="match status" value="1"/>
</dbReference>